<dbReference type="AlphaFoldDB" id="A0A8S1VY34"/>
<reference evidence="2" key="1">
    <citation type="submission" date="2021-01" db="EMBL/GenBank/DDBJ databases">
        <authorList>
            <consortium name="Genoscope - CEA"/>
            <person name="William W."/>
        </authorList>
    </citation>
    <scope>NUCLEOTIDE SEQUENCE</scope>
</reference>
<evidence type="ECO:0000313" key="2">
    <source>
        <dbReference type="EMBL" id="CAD8180619.1"/>
    </source>
</evidence>
<dbReference type="OMA" id="DEIMTYQ"/>
<evidence type="ECO:0000256" key="1">
    <source>
        <dbReference type="SAM" id="Coils"/>
    </source>
</evidence>
<feature type="coiled-coil region" evidence="1">
    <location>
        <begin position="402"/>
        <end position="506"/>
    </location>
</feature>
<keyword evidence="1" id="KW-0175">Coiled coil</keyword>
<comment type="caution">
    <text evidence="2">The sequence shown here is derived from an EMBL/GenBank/DDBJ whole genome shotgun (WGS) entry which is preliminary data.</text>
</comment>
<evidence type="ECO:0000313" key="3">
    <source>
        <dbReference type="Proteomes" id="UP000683925"/>
    </source>
</evidence>
<gene>
    <name evidence="2" type="ORF">POCTA_138.1.T0750123</name>
</gene>
<keyword evidence="3" id="KW-1185">Reference proteome</keyword>
<name>A0A8S1VY34_PAROT</name>
<protein>
    <submittedName>
        <fullName evidence="2">Uncharacterized protein</fullName>
    </submittedName>
</protein>
<sequence length="981" mass="115719">MNLNYIDNYCQALDVSQQQQKPQSMHYSNREYTFASSGQNQVVNMDKKQQQQDSNFIYKYHNSSLPPKNYTKKKSPSQPTSYWNKLKQQYVPLQSTQSTHHSNQNQSVESDHQSYEQLAIYNNLLKLELEKQLFNCGVFVIKQNNGKCVDFYMELKKQKEHYEKQIQELQGIIQNYQNNVNEQIDYSEYQRQNQELSTTIQQAISKLTLANQTINQLEQEKESLLDYVDKQKDIAEQLKQQNDHQDIKQKEMKVMILQLQKQIEQYNVEVMEKEDFIKEISEMQNKSKSLLQDEIMTYQQQITTLQRQLQDYEQQNKDLSRKFNDSASQIQMVIRQSDDKQSQLQFTQIQDNHSVCEFDSNLKSSRNTNLIQKQQQGLDQMIRINKQTLSDFQQQLMLHQKLGEYQEKQSNQLQQIESYNKQLITITQQNQTLLQQNSCLIEKEVHLNRQLQELSQNLDKLQLERQEQVEQMELLQQQVIEQNEINQDLNDQYLRQTNELQNAIQIQQKYNTLQLRVQVDVEYYENIISDFTSQLIKIFKKIEDIVVKLSASDLNKIQVNEISTNTILISLDHLENLVIRNLGCSKTQVNNSNPINNNTQFNFSTIQTPTNNMVQHSKYFSNECFDSNQKNSMLSNLSSHNKPYLSALTTNRPTSRIDSSYLNRGTSQHTQRQSTNKKYWIQINKAHEEIIDTQPYITIEKFRKTNSCHIRPSLNRKTSSDIKNQLELNEIKQYIQEVDDNYEDQPFCKKENPKQIQQYQNEKRLNHLNLILTQFREEIKSRNISNDIESQNQQKFNNKIKIRAKQIAIIKQKSDNQIGFKLSKLKQQNIQPQLIYSNHLKSFRASSDYILNQIPLLPTQQISKLTEKLGNLDNYNLASERVGKLKEYCGRPQTSMKRILRRNKKFPDELDNQLFMDESVISETEAKLNSLYGESISVQKNLIQNQKSNPIKAIQAIKKMDQIKSIINNVNANKLMNKFII</sequence>
<dbReference type="EMBL" id="CAJJDP010000074">
    <property type="protein sequence ID" value="CAD8180619.1"/>
    <property type="molecule type" value="Genomic_DNA"/>
</dbReference>
<organism evidence="2 3">
    <name type="scientific">Paramecium octaurelia</name>
    <dbReference type="NCBI Taxonomy" id="43137"/>
    <lineage>
        <taxon>Eukaryota</taxon>
        <taxon>Sar</taxon>
        <taxon>Alveolata</taxon>
        <taxon>Ciliophora</taxon>
        <taxon>Intramacronucleata</taxon>
        <taxon>Oligohymenophorea</taxon>
        <taxon>Peniculida</taxon>
        <taxon>Parameciidae</taxon>
        <taxon>Paramecium</taxon>
    </lineage>
</organism>
<proteinExistence type="predicted"/>
<dbReference type="Proteomes" id="UP000683925">
    <property type="component" value="Unassembled WGS sequence"/>
</dbReference>
<accession>A0A8S1VY34</accession>
<feature type="coiled-coil region" evidence="1">
    <location>
        <begin position="152"/>
        <end position="329"/>
    </location>
</feature>